<organism evidence="1 2">
    <name type="scientific">Camellia sinensis</name>
    <name type="common">Tea plant</name>
    <name type="synonym">Thea sinensis</name>
    <dbReference type="NCBI Taxonomy" id="4442"/>
    <lineage>
        <taxon>Eukaryota</taxon>
        <taxon>Viridiplantae</taxon>
        <taxon>Streptophyta</taxon>
        <taxon>Embryophyta</taxon>
        <taxon>Tracheophyta</taxon>
        <taxon>Spermatophyta</taxon>
        <taxon>Magnoliopsida</taxon>
        <taxon>eudicotyledons</taxon>
        <taxon>Gunneridae</taxon>
        <taxon>Pentapetalae</taxon>
        <taxon>asterids</taxon>
        <taxon>Ericales</taxon>
        <taxon>Theaceae</taxon>
        <taxon>Camellia</taxon>
    </lineage>
</organism>
<reference evidence="1 2" key="2">
    <citation type="submission" date="2020-07" db="EMBL/GenBank/DDBJ databases">
        <title>Genome assembly of wild tea tree DASZ reveals pedigree and selection history of tea varieties.</title>
        <authorList>
            <person name="Zhang W."/>
        </authorList>
    </citation>
    <scope>NUCLEOTIDE SEQUENCE [LARGE SCALE GENOMIC DNA]</scope>
    <source>
        <strain evidence="2">cv. G240</strain>
        <tissue evidence="1">Leaf</tissue>
    </source>
</reference>
<keyword evidence="2" id="KW-1185">Reference proteome</keyword>
<dbReference type="AlphaFoldDB" id="A0A7J7H4D9"/>
<gene>
    <name evidence="1" type="ORF">HYC85_016942</name>
</gene>
<evidence type="ECO:0008006" key="3">
    <source>
        <dbReference type="Google" id="ProtNLM"/>
    </source>
</evidence>
<evidence type="ECO:0000313" key="2">
    <source>
        <dbReference type="Proteomes" id="UP000593564"/>
    </source>
</evidence>
<dbReference type="Proteomes" id="UP000593564">
    <property type="component" value="Unassembled WGS sequence"/>
</dbReference>
<accession>A0A7J7H4D9</accession>
<proteinExistence type="predicted"/>
<dbReference type="EMBL" id="JACBKZ010000007">
    <property type="protein sequence ID" value="KAF5946714.1"/>
    <property type="molecule type" value="Genomic_DNA"/>
</dbReference>
<reference evidence="2" key="1">
    <citation type="journal article" date="2020" name="Nat. Commun.">
        <title>Genome assembly of wild tea tree DASZ reveals pedigree and selection history of tea varieties.</title>
        <authorList>
            <person name="Zhang W."/>
            <person name="Zhang Y."/>
            <person name="Qiu H."/>
            <person name="Guo Y."/>
            <person name="Wan H."/>
            <person name="Zhang X."/>
            <person name="Scossa F."/>
            <person name="Alseekh S."/>
            <person name="Zhang Q."/>
            <person name="Wang P."/>
            <person name="Xu L."/>
            <person name="Schmidt M.H."/>
            <person name="Jia X."/>
            <person name="Li D."/>
            <person name="Zhu A."/>
            <person name="Guo F."/>
            <person name="Chen W."/>
            <person name="Ni D."/>
            <person name="Usadel B."/>
            <person name="Fernie A.R."/>
            <person name="Wen W."/>
        </authorList>
    </citation>
    <scope>NUCLEOTIDE SEQUENCE [LARGE SCALE GENOMIC DNA]</scope>
    <source>
        <strain evidence="2">cv. G240</strain>
    </source>
</reference>
<name>A0A7J7H4D9_CAMSI</name>
<protein>
    <recommendedName>
        <fullName evidence="3">RNase H type-1 domain-containing protein</fullName>
    </recommendedName>
</protein>
<comment type="caution">
    <text evidence="1">The sequence shown here is derived from an EMBL/GenBank/DDBJ whole genome shotgun (WGS) entry which is preliminary data.</text>
</comment>
<evidence type="ECO:0000313" key="1">
    <source>
        <dbReference type="EMBL" id="KAF5946714.1"/>
    </source>
</evidence>
<sequence>MGTFLINGSWRSNGLIAGAAWVCLNDDNQQIAQRAMAIQCLSSPLMAEATPCLEAMK</sequence>